<organism evidence="1 2">
    <name type="scientific">Pleurodeles waltl</name>
    <name type="common">Iberian ribbed newt</name>
    <dbReference type="NCBI Taxonomy" id="8319"/>
    <lineage>
        <taxon>Eukaryota</taxon>
        <taxon>Metazoa</taxon>
        <taxon>Chordata</taxon>
        <taxon>Craniata</taxon>
        <taxon>Vertebrata</taxon>
        <taxon>Euteleostomi</taxon>
        <taxon>Amphibia</taxon>
        <taxon>Batrachia</taxon>
        <taxon>Caudata</taxon>
        <taxon>Salamandroidea</taxon>
        <taxon>Salamandridae</taxon>
        <taxon>Pleurodelinae</taxon>
        <taxon>Pleurodeles</taxon>
    </lineage>
</organism>
<gene>
    <name evidence="1" type="ORF">NDU88_003194</name>
</gene>
<evidence type="ECO:0000313" key="1">
    <source>
        <dbReference type="EMBL" id="KAJ1215586.1"/>
    </source>
</evidence>
<keyword evidence="2" id="KW-1185">Reference proteome</keyword>
<comment type="caution">
    <text evidence="1">The sequence shown here is derived from an EMBL/GenBank/DDBJ whole genome shotgun (WGS) entry which is preliminary data.</text>
</comment>
<reference evidence="1" key="1">
    <citation type="journal article" date="2022" name="bioRxiv">
        <title>Sequencing and chromosome-scale assembly of the giantPleurodeles waltlgenome.</title>
        <authorList>
            <person name="Brown T."/>
            <person name="Elewa A."/>
            <person name="Iarovenko S."/>
            <person name="Subramanian E."/>
            <person name="Araus A.J."/>
            <person name="Petzold A."/>
            <person name="Susuki M."/>
            <person name="Suzuki K.-i.T."/>
            <person name="Hayashi T."/>
            <person name="Toyoda A."/>
            <person name="Oliveira C."/>
            <person name="Osipova E."/>
            <person name="Leigh N.D."/>
            <person name="Simon A."/>
            <person name="Yun M.H."/>
        </authorList>
    </citation>
    <scope>NUCLEOTIDE SEQUENCE</scope>
    <source>
        <strain evidence="1">20211129_DDA</strain>
        <tissue evidence="1">Liver</tissue>
    </source>
</reference>
<protein>
    <submittedName>
        <fullName evidence="1">Uncharacterized protein</fullName>
    </submittedName>
</protein>
<dbReference type="AlphaFoldDB" id="A0AAV7WRQ1"/>
<dbReference type="Proteomes" id="UP001066276">
    <property type="component" value="Chromosome 1_1"/>
</dbReference>
<dbReference type="EMBL" id="JANPWB010000001">
    <property type="protein sequence ID" value="KAJ1215586.1"/>
    <property type="molecule type" value="Genomic_DNA"/>
</dbReference>
<accession>A0AAV7WRQ1</accession>
<evidence type="ECO:0000313" key="2">
    <source>
        <dbReference type="Proteomes" id="UP001066276"/>
    </source>
</evidence>
<proteinExistence type="predicted"/>
<sequence>MVRSQVGRQKSREEPRCWAAMSRTTSVLMYHVAMACGVDAHEITCVYAHTPLPCRHGADVSVAVTAVHINTTSLLPQH</sequence>
<name>A0AAV7WRQ1_PLEWA</name>